<accession>A0A4R9LW16</accession>
<gene>
    <name evidence="5" type="ORF">EHS15_18125</name>
</gene>
<evidence type="ECO:0000256" key="2">
    <source>
        <dbReference type="ARBA" id="ARBA00022833"/>
    </source>
</evidence>
<evidence type="ECO:0000313" key="6">
    <source>
        <dbReference type="Proteomes" id="UP000298058"/>
    </source>
</evidence>
<dbReference type="SMART" id="SM00829">
    <property type="entry name" value="PKS_ER"/>
    <property type="match status" value="1"/>
</dbReference>
<dbReference type="InterPro" id="IPR020843">
    <property type="entry name" value="ER"/>
</dbReference>
<protein>
    <submittedName>
        <fullName evidence="5">Alcohol dehydrogenase</fullName>
    </submittedName>
</protein>
<dbReference type="GO" id="GO:0016491">
    <property type="term" value="F:oxidoreductase activity"/>
    <property type="evidence" value="ECO:0007669"/>
    <property type="project" value="UniProtKB-KW"/>
</dbReference>
<dbReference type="SUPFAM" id="SSF51735">
    <property type="entry name" value="NAD(P)-binding Rossmann-fold domains"/>
    <property type="match status" value="1"/>
</dbReference>
<name>A0A4R9LW16_9LEPT</name>
<dbReference type="InterPro" id="IPR050129">
    <property type="entry name" value="Zn_alcohol_dh"/>
</dbReference>
<evidence type="ECO:0000256" key="1">
    <source>
        <dbReference type="ARBA" id="ARBA00022723"/>
    </source>
</evidence>
<dbReference type="Proteomes" id="UP000298058">
    <property type="component" value="Unassembled WGS sequence"/>
</dbReference>
<comment type="caution">
    <text evidence="5">The sequence shown here is derived from an EMBL/GenBank/DDBJ whole genome shotgun (WGS) entry which is preliminary data.</text>
</comment>
<dbReference type="Gene3D" id="3.40.50.720">
    <property type="entry name" value="NAD(P)-binding Rossmann-like Domain"/>
    <property type="match status" value="1"/>
</dbReference>
<evidence type="ECO:0000313" key="5">
    <source>
        <dbReference type="EMBL" id="TGN17097.1"/>
    </source>
</evidence>
<dbReference type="CDD" id="cd08254">
    <property type="entry name" value="hydroxyacyl_CoA_DH"/>
    <property type="match status" value="1"/>
</dbReference>
<sequence>MKAAILNSATKSLQIEEVDVPPVLPNQIKIKVKACGICGSDIHFILHGKMKATYSPCIPGHETSGEVVELGENTSRFSLGDRVVVSAGTSCGKCVHCLANRDNLCEEIGVLGFNQRGGFAEYLIVEERYLHKLPDDIPYAQGAILADAVSTPYHAIKYQGDLKPGETVAIIGCGGLGIHAVAIAKALGAGKIFAVDIDKGSLDNAVSYGADEVILLEKNMQVGKILKEKSGGIDLLADFSGFMPNIENSIRSMNRGGRIVLVGIGRIKLEIPMPFFIIERQIRITGSYGSDRRAIPELIQLYSEKKLDLTRSISGIHKLEEANEYLHALEDKKGNPIRFILNPELG</sequence>
<keyword evidence="1" id="KW-0479">Metal-binding</keyword>
<dbReference type="PANTHER" id="PTHR43401">
    <property type="entry name" value="L-THREONINE 3-DEHYDROGENASE"/>
    <property type="match status" value="1"/>
</dbReference>
<dbReference type="PANTHER" id="PTHR43401:SF2">
    <property type="entry name" value="L-THREONINE 3-DEHYDROGENASE"/>
    <property type="match status" value="1"/>
</dbReference>
<dbReference type="GO" id="GO:0046872">
    <property type="term" value="F:metal ion binding"/>
    <property type="evidence" value="ECO:0007669"/>
    <property type="project" value="UniProtKB-KW"/>
</dbReference>
<dbReference type="Pfam" id="PF00107">
    <property type="entry name" value="ADH_zinc_N"/>
    <property type="match status" value="1"/>
</dbReference>
<dbReference type="OrthoDB" id="9769198at2"/>
<feature type="domain" description="Enoyl reductase (ER)" evidence="4">
    <location>
        <begin position="8"/>
        <end position="261"/>
    </location>
</feature>
<organism evidence="5 6">
    <name type="scientific">Leptospira idonii</name>
    <dbReference type="NCBI Taxonomy" id="1193500"/>
    <lineage>
        <taxon>Bacteria</taxon>
        <taxon>Pseudomonadati</taxon>
        <taxon>Spirochaetota</taxon>
        <taxon>Spirochaetia</taxon>
        <taxon>Leptospirales</taxon>
        <taxon>Leptospiraceae</taxon>
        <taxon>Leptospira</taxon>
    </lineage>
</organism>
<dbReference type="InterPro" id="IPR011032">
    <property type="entry name" value="GroES-like_sf"/>
</dbReference>
<evidence type="ECO:0000259" key="4">
    <source>
        <dbReference type="SMART" id="SM00829"/>
    </source>
</evidence>
<dbReference type="Pfam" id="PF08240">
    <property type="entry name" value="ADH_N"/>
    <property type="match status" value="1"/>
</dbReference>
<dbReference type="RefSeq" id="WP_135762004.1">
    <property type="nucleotide sequence ID" value="NZ_RQHW01000079.1"/>
</dbReference>
<proteinExistence type="predicted"/>
<evidence type="ECO:0000256" key="3">
    <source>
        <dbReference type="ARBA" id="ARBA00023002"/>
    </source>
</evidence>
<dbReference type="SUPFAM" id="SSF50129">
    <property type="entry name" value="GroES-like"/>
    <property type="match status" value="1"/>
</dbReference>
<dbReference type="Gene3D" id="3.90.180.10">
    <property type="entry name" value="Medium-chain alcohol dehydrogenases, catalytic domain"/>
    <property type="match status" value="1"/>
</dbReference>
<dbReference type="InterPro" id="IPR036291">
    <property type="entry name" value="NAD(P)-bd_dom_sf"/>
</dbReference>
<keyword evidence="6" id="KW-1185">Reference proteome</keyword>
<dbReference type="InterPro" id="IPR013154">
    <property type="entry name" value="ADH-like_N"/>
</dbReference>
<reference evidence="5" key="1">
    <citation type="journal article" date="2019" name="PLoS Negl. Trop. Dis.">
        <title>Revisiting the worldwide diversity of Leptospira species in the environment.</title>
        <authorList>
            <person name="Vincent A.T."/>
            <person name="Schiettekatte O."/>
            <person name="Bourhy P."/>
            <person name="Veyrier F.J."/>
            <person name="Picardeau M."/>
        </authorList>
    </citation>
    <scope>NUCLEOTIDE SEQUENCE [LARGE SCALE GENOMIC DNA]</scope>
    <source>
        <strain evidence="5">201300427</strain>
    </source>
</reference>
<dbReference type="AlphaFoldDB" id="A0A4R9LW16"/>
<dbReference type="EMBL" id="RQHW01000079">
    <property type="protein sequence ID" value="TGN17097.1"/>
    <property type="molecule type" value="Genomic_DNA"/>
</dbReference>
<keyword evidence="3" id="KW-0560">Oxidoreductase</keyword>
<keyword evidence="2" id="KW-0862">Zinc</keyword>
<dbReference type="InterPro" id="IPR013149">
    <property type="entry name" value="ADH-like_C"/>
</dbReference>